<evidence type="ECO:0000313" key="1">
    <source>
        <dbReference type="EMBL" id="MED6165025.1"/>
    </source>
</evidence>
<protein>
    <submittedName>
        <fullName evidence="1">Uncharacterized protein</fullName>
    </submittedName>
</protein>
<keyword evidence="2" id="KW-1185">Reference proteome</keyword>
<proteinExistence type="predicted"/>
<name>A0ABU6UWZ9_9FABA</name>
<comment type="caution">
    <text evidence="1">The sequence shown here is derived from an EMBL/GenBank/DDBJ whole genome shotgun (WGS) entry which is preliminary data.</text>
</comment>
<gene>
    <name evidence="1" type="ORF">PIB30_095771</name>
</gene>
<accession>A0ABU6UWZ9</accession>
<evidence type="ECO:0000313" key="2">
    <source>
        <dbReference type="Proteomes" id="UP001341840"/>
    </source>
</evidence>
<dbReference type="EMBL" id="JASCZI010123042">
    <property type="protein sequence ID" value="MED6165025.1"/>
    <property type="molecule type" value="Genomic_DNA"/>
</dbReference>
<reference evidence="1 2" key="1">
    <citation type="journal article" date="2023" name="Plants (Basel)">
        <title>Bridging the Gap: Combining Genomics and Transcriptomics Approaches to Understand Stylosanthes scabra, an Orphan Legume from the Brazilian Caatinga.</title>
        <authorList>
            <person name="Ferreira-Neto J.R.C."/>
            <person name="da Silva M.D."/>
            <person name="Binneck E."/>
            <person name="de Melo N.F."/>
            <person name="da Silva R.H."/>
            <person name="de Melo A.L.T.M."/>
            <person name="Pandolfi V."/>
            <person name="Bustamante F.O."/>
            <person name="Brasileiro-Vidal A.C."/>
            <person name="Benko-Iseppon A.M."/>
        </authorList>
    </citation>
    <scope>NUCLEOTIDE SEQUENCE [LARGE SCALE GENOMIC DNA]</scope>
    <source>
        <tissue evidence="1">Leaves</tissue>
    </source>
</reference>
<organism evidence="1 2">
    <name type="scientific">Stylosanthes scabra</name>
    <dbReference type="NCBI Taxonomy" id="79078"/>
    <lineage>
        <taxon>Eukaryota</taxon>
        <taxon>Viridiplantae</taxon>
        <taxon>Streptophyta</taxon>
        <taxon>Embryophyta</taxon>
        <taxon>Tracheophyta</taxon>
        <taxon>Spermatophyta</taxon>
        <taxon>Magnoliopsida</taxon>
        <taxon>eudicotyledons</taxon>
        <taxon>Gunneridae</taxon>
        <taxon>Pentapetalae</taxon>
        <taxon>rosids</taxon>
        <taxon>fabids</taxon>
        <taxon>Fabales</taxon>
        <taxon>Fabaceae</taxon>
        <taxon>Papilionoideae</taxon>
        <taxon>50 kb inversion clade</taxon>
        <taxon>dalbergioids sensu lato</taxon>
        <taxon>Dalbergieae</taxon>
        <taxon>Pterocarpus clade</taxon>
        <taxon>Stylosanthes</taxon>
    </lineage>
</organism>
<dbReference type="Proteomes" id="UP001341840">
    <property type="component" value="Unassembled WGS sequence"/>
</dbReference>
<sequence length="93" mass="10565">MAPHLLKRQTHIPLRWSTRPNRHRNCCGGRNGLHLSVNGANLGYTFWAWQGLGLREGHVWAKSRTWSKRGLLLMMLQGSVESRLAHVGNVVQT</sequence>